<dbReference type="KEGG" id="epo:Epro_0590"/>
<dbReference type="STRING" id="1408281.Epro_0590"/>
<dbReference type="EMBL" id="CP009498">
    <property type="protein sequence ID" value="AKL97969.1"/>
    <property type="molecule type" value="Genomic_DNA"/>
</dbReference>
<protein>
    <submittedName>
        <fullName evidence="2">Uncharacterized protein</fullName>
    </submittedName>
</protein>
<reference evidence="2 3" key="1">
    <citation type="submission" date="2014-09" db="EMBL/GenBank/DDBJ databases">
        <title>Complete genome sequence of Endomicrobium proavitum.</title>
        <authorList>
            <person name="Zheng H."/>
        </authorList>
    </citation>
    <scope>NUCLEOTIDE SEQUENCE [LARGE SCALE GENOMIC DNA]</scope>
    <source>
        <strain evidence="2 3">Rsa215</strain>
    </source>
</reference>
<dbReference type="AlphaFoldDB" id="A0A0G3WKJ3"/>
<keyword evidence="3" id="KW-1185">Reference proteome</keyword>
<feature type="signal peptide" evidence="1">
    <location>
        <begin position="1"/>
        <end position="19"/>
    </location>
</feature>
<evidence type="ECO:0000313" key="2">
    <source>
        <dbReference type="EMBL" id="AKL97969.1"/>
    </source>
</evidence>
<name>A0A0G3WKJ3_9BACT</name>
<dbReference type="Proteomes" id="UP000035337">
    <property type="component" value="Chromosome"/>
</dbReference>
<dbReference type="RefSeq" id="WP_052570472.1">
    <property type="nucleotide sequence ID" value="NZ_CP009498.1"/>
</dbReference>
<proteinExistence type="predicted"/>
<feature type="chain" id="PRO_5005185985" evidence="1">
    <location>
        <begin position="20"/>
        <end position="432"/>
    </location>
</feature>
<evidence type="ECO:0000256" key="1">
    <source>
        <dbReference type="SAM" id="SignalP"/>
    </source>
</evidence>
<organism evidence="2 3">
    <name type="scientific">Endomicrobium proavitum</name>
    <dbReference type="NCBI Taxonomy" id="1408281"/>
    <lineage>
        <taxon>Bacteria</taxon>
        <taxon>Pseudomonadati</taxon>
        <taxon>Elusimicrobiota</taxon>
        <taxon>Endomicrobiia</taxon>
        <taxon>Endomicrobiales</taxon>
        <taxon>Endomicrobiaceae</taxon>
        <taxon>Endomicrobium</taxon>
    </lineage>
</organism>
<sequence length="432" mass="47428">MFKKILFLLLFMCAFVTFAHSQYAYTVNIGRDVYGAFSDFIPGGTFNWTNQVSSDVGGDKLSSWSGNGNTGSQGGDGYEGAYWFRITGGANGGGVSFSSNQDMSEYYGGTYEFYVKADSAQNLVGTQIGFTAGGNRVVTFDWLETNGYLPAGWQDDAWHKVILPLDSTVFTGLTATSLQSVQYVLFAWSVGGGTVLVDNVLWKKPGAPTTGETTTLSVVMKEREDQSLSTSSVITWKNINSQNIPTGFQVADQYIELEFSDFNPADSWYLMVYTDVTSPSSSIVYTGPSADIAGPPSYPFNGVIPKNSGMVSENGQKIAPMLWSIKKVYYPTSQNDNVDLLWDAGWYGMMDKTSTLFSTTYGAANPAIGWSSAQGFKWRWYDNQFEANSVSWSSVFSVHLGKKLFLYFAVDMGLTSMANYVCNTITLDFIIE</sequence>
<keyword evidence="1" id="KW-0732">Signal</keyword>
<evidence type="ECO:0000313" key="3">
    <source>
        <dbReference type="Proteomes" id="UP000035337"/>
    </source>
</evidence>
<accession>A0A0G3WKJ3</accession>
<gene>
    <name evidence="2" type="ORF">Epro_0590</name>
</gene>